<proteinExistence type="inferred from homology"/>
<reference evidence="11 12" key="1">
    <citation type="submission" date="2017-02" db="EMBL/GenBank/DDBJ databases">
        <authorList>
            <person name="Peterson S.W."/>
        </authorList>
    </citation>
    <scope>NUCLEOTIDE SEQUENCE [LARGE SCALE GENOMIC DNA]</scope>
    <source>
        <strain evidence="11 12">M1</strain>
    </source>
</reference>
<dbReference type="Gene3D" id="3.30.420.40">
    <property type="match status" value="2"/>
</dbReference>
<evidence type="ECO:0000256" key="1">
    <source>
        <dbReference type="ARBA" id="ARBA00004496"/>
    </source>
</evidence>
<dbReference type="HAMAP" id="MF_00542">
    <property type="entry name" value="Butyrate_kinase"/>
    <property type="match status" value="1"/>
</dbReference>
<dbReference type="PROSITE" id="PS01076">
    <property type="entry name" value="ACETATE_KINASE_2"/>
    <property type="match status" value="1"/>
</dbReference>
<dbReference type="Proteomes" id="UP000190285">
    <property type="component" value="Unassembled WGS sequence"/>
</dbReference>
<evidence type="ECO:0000313" key="12">
    <source>
        <dbReference type="Proteomes" id="UP000190285"/>
    </source>
</evidence>
<keyword evidence="12" id="KW-1185">Reference proteome</keyword>
<evidence type="ECO:0000256" key="9">
    <source>
        <dbReference type="HAMAP-Rule" id="MF_00542"/>
    </source>
</evidence>
<evidence type="ECO:0000256" key="4">
    <source>
        <dbReference type="ARBA" id="ARBA00022679"/>
    </source>
</evidence>
<accession>A0A1T5KGV5</accession>
<dbReference type="InterPro" id="IPR043129">
    <property type="entry name" value="ATPase_NBD"/>
</dbReference>
<dbReference type="AlphaFoldDB" id="A0A1T5KGV5"/>
<evidence type="ECO:0000256" key="5">
    <source>
        <dbReference type="ARBA" id="ARBA00022741"/>
    </source>
</evidence>
<evidence type="ECO:0000256" key="6">
    <source>
        <dbReference type="ARBA" id="ARBA00022777"/>
    </source>
</evidence>
<evidence type="ECO:0000313" key="11">
    <source>
        <dbReference type="EMBL" id="SKC62861.1"/>
    </source>
</evidence>
<comment type="subcellular location">
    <subcellularLocation>
        <location evidence="1 9">Cytoplasm</location>
    </subcellularLocation>
</comment>
<keyword evidence="6 9" id="KW-0418">Kinase</keyword>
<sequence>MPKKTLIINFGSTSTKIAVFEDSTEIFKETISHSMEELSQFPNVWDQAEFREEKILSTLKAKNCELSSLDGIAVRGGTLKPIPGGIYILNEEMISDMKSGKYGEHPSNIGNEIAYKLGKKLNIPAIVADPPVTDELSTLAKYSGIKGVTRVSSFHALNHKRTARQIAKELGREYEDLNLIVIHMGGGISVGVHEKGLVVDVNNSLDGDGSFSPERAGTIAASSIINMCFSGEYTKEDMFRKVKGGGGLMSYLNTNSGLEVEERIDNGDGYAREVYEAMAYQVSKEIGAAAAALSGKVDGIVMTGSLSNSKRLVEWIKERVSFIAPIYLKPGENEMLSLAENAVRFLNGEVEAKEY</sequence>
<dbReference type="EMBL" id="FUZT01000004">
    <property type="protein sequence ID" value="SKC62861.1"/>
    <property type="molecule type" value="Genomic_DNA"/>
</dbReference>
<keyword evidence="7 9" id="KW-0067">ATP-binding</keyword>
<dbReference type="NCBIfam" id="NF002834">
    <property type="entry name" value="PRK03011.1-5"/>
    <property type="match status" value="1"/>
</dbReference>
<comment type="catalytic activity">
    <reaction evidence="8 9">
        <text>butanoate + ATP = butanoyl phosphate + ADP</text>
        <dbReference type="Rhea" id="RHEA:13585"/>
        <dbReference type="ChEBI" id="CHEBI:17968"/>
        <dbReference type="ChEBI" id="CHEBI:30616"/>
        <dbReference type="ChEBI" id="CHEBI:58079"/>
        <dbReference type="ChEBI" id="CHEBI:456216"/>
        <dbReference type="EC" id="2.7.2.7"/>
    </reaction>
</comment>
<evidence type="ECO:0000256" key="7">
    <source>
        <dbReference type="ARBA" id="ARBA00022840"/>
    </source>
</evidence>
<dbReference type="SUPFAM" id="SSF53067">
    <property type="entry name" value="Actin-like ATPase domain"/>
    <property type="match status" value="2"/>
</dbReference>
<name>A0A1T5KGV5_9FIRM</name>
<keyword evidence="5 9" id="KW-0547">Nucleotide-binding</keyword>
<dbReference type="PIRSF" id="PIRSF036458">
    <property type="entry name" value="Butyrate_kin"/>
    <property type="match status" value="1"/>
</dbReference>
<dbReference type="CDD" id="cd24011">
    <property type="entry name" value="ASKHA_NBD_BK"/>
    <property type="match status" value="1"/>
</dbReference>
<dbReference type="InterPro" id="IPR011245">
    <property type="entry name" value="Butyrate_kin"/>
</dbReference>
<keyword evidence="4 9" id="KW-0808">Transferase</keyword>
<dbReference type="PRINTS" id="PR00471">
    <property type="entry name" value="ACETATEKNASE"/>
</dbReference>
<dbReference type="EC" id="2.7.2.7" evidence="9"/>
<evidence type="ECO:0000256" key="3">
    <source>
        <dbReference type="ARBA" id="ARBA00022490"/>
    </source>
</evidence>
<dbReference type="Pfam" id="PF00871">
    <property type="entry name" value="Acetate_kinase"/>
    <property type="match status" value="1"/>
</dbReference>
<dbReference type="GO" id="GO:0005524">
    <property type="term" value="F:ATP binding"/>
    <property type="evidence" value="ECO:0007669"/>
    <property type="project" value="UniProtKB-KW"/>
</dbReference>
<comment type="similarity">
    <text evidence="2 9 10">Belongs to the acetokinase family.</text>
</comment>
<dbReference type="GO" id="GO:0006083">
    <property type="term" value="P:acetate metabolic process"/>
    <property type="evidence" value="ECO:0007669"/>
    <property type="project" value="TreeGrafter"/>
</dbReference>
<dbReference type="NCBIfam" id="TIGR02707">
    <property type="entry name" value="butyr_kinase"/>
    <property type="match status" value="1"/>
</dbReference>
<dbReference type="GO" id="GO:0008776">
    <property type="term" value="F:acetate kinase activity"/>
    <property type="evidence" value="ECO:0007669"/>
    <property type="project" value="TreeGrafter"/>
</dbReference>
<dbReference type="PANTHER" id="PTHR21060:SF3">
    <property type="entry name" value="BUTYRATE KINASE 2-RELATED"/>
    <property type="match status" value="1"/>
</dbReference>
<dbReference type="GO" id="GO:0047761">
    <property type="term" value="F:butyrate kinase activity"/>
    <property type="evidence" value="ECO:0007669"/>
    <property type="project" value="UniProtKB-UniRule"/>
</dbReference>
<dbReference type="STRING" id="36842.SAMN02194393_01791"/>
<dbReference type="OrthoDB" id="9771859at2"/>
<dbReference type="InterPro" id="IPR023865">
    <property type="entry name" value="Aliphatic_acid_kinase_CS"/>
</dbReference>
<protein>
    <recommendedName>
        <fullName evidence="9">Probable butyrate kinase</fullName>
        <shortName evidence="9">BK</shortName>
        <ecNumber evidence="9">2.7.2.7</ecNumber>
    </recommendedName>
    <alternativeName>
        <fullName evidence="9">Branched-chain carboxylic acid kinase</fullName>
    </alternativeName>
</protein>
<organism evidence="11 12">
    <name type="scientific">Maledivibacter halophilus</name>
    <dbReference type="NCBI Taxonomy" id="36842"/>
    <lineage>
        <taxon>Bacteria</taxon>
        <taxon>Bacillati</taxon>
        <taxon>Bacillota</taxon>
        <taxon>Clostridia</taxon>
        <taxon>Peptostreptococcales</taxon>
        <taxon>Caminicellaceae</taxon>
        <taxon>Maledivibacter</taxon>
    </lineage>
</organism>
<dbReference type="RefSeq" id="WP_079490982.1">
    <property type="nucleotide sequence ID" value="NZ_FUZT01000004.1"/>
</dbReference>
<dbReference type="GO" id="GO:0005737">
    <property type="term" value="C:cytoplasm"/>
    <property type="evidence" value="ECO:0007669"/>
    <property type="project" value="UniProtKB-SubCell"/>
</dbReference>
<evidence type="ECO:0000256" key="10">
    <source>
        <dbReference type="RuleBase" id="RU003835"/>
    </source>
</evidence>
<evidence type="ECO:0000256" key="2">
    <source>
        <dbReference type="ARBA" id="ARBA00008748"/>
    </source>
</evidence>
<evidence type="ECO:0000256" key="8">
    <source>
        <dbReference type="ARBA" id="ARBA00048596"/>
    </source>
</evidence>
<keyword evidence="3 9" id="KW-0963">Cytoplasm</keyword>
<dbReference type="PROSITE" id="PS01075">
    <property type="entry name" value="ACETATE_KINASE_1"/>
    <property type="match status" value="1"/>
</dbReference>
<dbReference type="InterPro" id="IPR000890">
    <property type="entry name" value="Aliphatic_acid_kin_short-chain"/>
</dbReference>
<dbReference type="PANTHER" id="PTHR21060">
    <property type="entry name" value="ACETATE KINASE"/>
    <property type="match status" value="1"/>
</dbReference>
<gene>
    <name evidence="9" type="primary">buk</name>
    <name evidence="11" type="ORF">SAMN02194393_01791</name>
</gene>